<evidence type="ECO:0000256" key="6">
    <source>
        <dbReference type="ARBA" id="ARBA00022676"/>
    </source>
</evidence>
<keyword evidence="3" id="KW-1003">Cell membrane</keyword>
<dbReference type="RefSeq" id="WP_147803029.1">
    <property type="nucleotide sequence ID" value="NZ_CP144914.1"/>
</dbReference>
<evidence type="ECO:0000256" key="1">
    <source>
        <dbReference type="ARBA" id="ARBA00007090"/>
    </source>
</evidence>
<dbReference type="SUPFAM" id="SSF53955">
    <property type="entry name" value="Lysozyme-like"/>
    <property type="match status" value="1"/>
</dbReference>
<dbReference type="GO" id="GO:0008360">
    <property type="term" value="P:regulation of cell shape"/>
    <property type="evidence" value="ECO:0007669"/>
    <property type="project" value="UniProtKB-KW"/>
</dbReference>
<keyword evidence="11" id="KW-0573">Peptidoglycan synthesis</keyword>
<dbReference type="InterPro" id="IPR023346">
    <property type="entry name" value="Lysozyme-like_dom_sf"/>
</dbReference>
<keyword evidence="4" id="KW-0121">Carboxypeptidase</keyword>
<dbReference type="InterPro" id="IPR036950">
    <property type="entry name" value="PBP_transglycosylase"/>
</dbReference>
<sequence length="702" mass="77897">MWMKRITITTIVVLILAIAGVTAYLGIILFGNYAIDEKDLIMKESTTVVDDEGEVLTKLFEENREAVDLETIPDHVQHAFIAIEDQRFFEHTGIDPRAIGRALYRDIITRSAAEGGSTITQQLAKNAFLSPEKSLLRKTEEVLIALNLEHRYSKEEILEMYLNRIYFGHGAHGVQAASQLYFGKTVDELSVEEGALLAALPKGPNNYSPFIDEERGKERRDLVLDVMHQQDYITAEEAVRLKGRTLPQERNSVTSNEAYTSYIDLLLNELETEYGFTEEEILSGGYEIVASMDPEQQIASFEKMRDSSVYPDEGMDGSYVLLDNETGGVKAVQGGREYVKKGLNYASAKRQPGSTIKPLAVFAPALETGEYAPYSMLTDEPLNYDGYEPGNLSGSYSGEITMYDALKDSVNAPAVWLLNEIGLNHSKTMLQNQGITLEEEGLSVALGGLDEGLSPLQMAGAYRTFANNGKYSEPYFVEEIYDRNGDMLAESEPEEVEVMSEQTAWYMTRMLESVVTDGTGQAGETTAPLAGKTGTSMESRDVWFAGWSPEYTGAVWMGRDNAESGEEVTSSAPTSVFKQLLPDSSSTAFEKPDQVAELEEPIRFVQINDLDADMSLGLFGADVELAWSASEDERLHYRIYRIEGGSRTLVDEVAGEADYTISRTNFLNQAEFVVVPYNPLTDREGEESNTARANWNIFSQGS</sequence>
<evidence type="ECO:0000259" key="20">
    <source>
        <dbReference type="Pfam" id="PF00912"/>
    </source>
</evidence>
<comment type="catalytic activity">
    <reaction evidence="17">
        <text>[GlcNAc-(1-&gt;4)-Mur2Ac(oyl-L-Ala-gamma-D-Glu-L-Lys-D-Ala-D-Ala)](n)-di-trans,octa-cis-undecaprenyl diphosphate + beta-D-GlcNAc-(1-&gt;4)-Mur2Ac(oyl-L-Ala-gamma-D-Glu-L-Lys-D-Ala-D-Ala)-di-trans,octa-cis-undecaprenyl diphosphate = [GlcNAc-(1-&gt;4)-Mur2Ac(oyl-L-Ala-gamma-D-Glu-L-Lys-D-Ala-D-Ala)](n+1)-di-trans,octa-cis-undecaprenyl diphosphate + di-trans,octa-cis-undecaprenyl diphosphate + H(+)</text>
        <dbReference type="Rhea" id="RHEA:23708"/>
        <dbReference type="Rhea" id="RHEA-COMP:9602"/>
        <dbReference type="Rhea" id="RHEA-COMP:9603"/>
        <dbReference type="ChEBI" id="CHEBI:15378"/>
        <dbReference type="ChEBI" id="CHEBI:58405"/>
        <dbReference type="ChEBI" id="CHEBI:60033"/>
        <dbReference type="ChEBI" id="CHEBI:78435"/>
        <dbReference type="EC" id="2.4.99.28"/>
    </reaction>
</comment>
<keyword evidence="5" id="KW-0645">Protease</keyword>
<keyword evidence="9" id="KW-0378">Hydrolase</keyword>
<dbReference type="FunFam" id="1.10.3810.10:FF:000001">
    <property type="entry name" value="Penicillin-binding protein 1A"/>
    <property type="match status" value="1"/>
</dbReference>
<dbReference type="InterPro" id="IPR012338">
    <property type="entry name" value="Beta-lactam/transpept-like"/>
</dbReference>
<evidence type="ECO:0000256" key="10">
    <source>
        <dbReference type="ARBA" id="ARBA00022960"/>
    </source>
</evidence>
<comment type="catalytic activity">
    <reaction evidence="16">
        <text>Preferential cleavage: (Ac)2-L-Lys-D-Ala-|-D-Ala. Also transpeptidation of peptidyl-alanyl moieties that are N-acyl substituents of D-alanine.</text>
        <dbReference type="EC" id="3.4.16.4"/>
    </reaction>
</comment>
<evidence type="ECO:0000256" key="5">
    <source>
        <dbReference type="ARBA" id="ARBA00022670"/>
    </source>
</evidence>
<proteinExistence type="inferred from homology"/>
<dbReference type="GO" id="GO:0006508">
    <property type="term" value="P:proteolysis"/>
    <property type="evidence" value="ECO:0007669"/>
    <property type="project" value="UniProtKB-KW"/>
</dbReference>
<evidence type="ECO:0000256" key="16">
    <source>
        <dbReference type="ARBA" id="ARBA00034000"/>
    </source>
</evidence>
<keyword evidence="15" id="KW-0961">Cell wall biogenesis/degradation</keyword>
<protein>
    <submittedName>
        <fullName evidence="21">PBP1A family penicillin-binding protein</fullName>
    </submittedName>
</protein>
<evidence type="ECO:0000313" key="22">
    <source>
        <dbReference type="Proteomes" id="UP000321816"/>
    </source>
</evidence>
<feature type="transmembrane region" description="Helical" evidence="18">
    <location>
        <begin position="12"/>
        <end position="35"/>
    </location>
</feature>
<comment type="similarity">
    <text evidence="1">In the C-terminal section; belongs to the transpeptidase family.</text>
</comment>
<keyword evidence="12 18" id="KW-1133">Transmembrane helix</keyword>
<evidence type="ECO:0000256" key="2">
    <source>
        <dbReference type="ARBA" id="ARBA00007739"/>
    </source>
</evidence>
<dbReference type="Gene3D" id="3.40.710.10">
    <property type="entry name" value="DD-peptidase/beta-lactamase superfamily"/>
    <property type="match status" value="1"/>
</dbReference>
<keyword evidence="8 18" id="KW-0812">Transmembrane</keyword>
<dbReference type="InterPro" id="IPR001264">
    <property type="entry name" value="Glyco_trans_51"/>
</dbReference>
<evidence type="ECO:0000256" key="15">
    <source>
        <dbReference type="ARBA" id="ARBA00023316"/>
    </source>
</evidence>
<dbReference type="GO" id="GO:0030288">
    <property type="term" value="C:outer membrane-bounded periplasmic space"/>
    <property type="evidence" value="ECO:0007669"/>
    <property type="project" value="TreeGrafter"/>
</dbReference>
<dbReference type="GO" id="GO:0008658">
    <property type="term" value="F:penicillin binding"/>
    <property type="evidence" value="ECO:0007669"/>
    <property type="project" value="InterPro"/>
</dbReference>
<gene>
    <name evidence="21" type="ORF">FTX54_006520</name>
</gene>
<dbReference type="GO" id="GO:0009252">
    <property type="term" value="P:peptidoglycan biosynthetic process"/>
    <property type="evidence" value="ECO:0007669"/>
    <property type="project" value="UniProtKB-KW"/>
</dbReference>
<evidence type="ECO:0000256" key="9">
    <source>
        <dbReference type="ARBA" id="ARBA00022801"/>
    </source>
</evidence>
<dbReference type="Pfam" id="PF00905">
    <property type="entry name" value="Transpeptidase"/>
    <property type="match status" value="1"/>
</dbReference>
<dbReference type="SUPFAM" id="SSF56601">
    <property type="entry name" value="beta-lactamase/transpeptidase-like"/>
    <property type="match status" value="1"/>
</dbReference>
<dbReference type="EMBL" id="CP144914">
    <property type="protein sequence ID" value="WWD81199.1"/>
    <property type="molecule type" value="Genomic_DNA"/>
</dbReference>
<dbReference type="OrthoDB" id="9766909at2"/>
<dbReference type="InterPro" id="IPR001460">
    <property type="entry name" value="PCN-bd_Tpept"/>
</dbReference>
<dbReference type="PANTHER" id="PTHR32282:SF32">
    <property type="entry name" value="PENICILLIN-BINDING PROTEIN 2A"/>
    <property type="match status" value="1"/>
</dbReference>
<evidence type="ECO:0000256" key="17">
    <source>
        <dbReference type="ARBA" id="ARBA00049902"/>
    </source>
</evidence>
<dbReference type="PANTHER" id="PTHR32282">
    <property type="entry name" value="BINDING PROTEIN TRANSPEPTIDASE, PUTATIVE-RELATED"/>
    <property type="match status" value="1"/>
</dbReference>
<evidence type="ECO:0000256" key="7">
    <source>
        <dbReference type="ARBA" id="ARBA00022679"/>
    </source>
</evidence>
<feature type="domain" description="Penicillin-binding protein transpeptidase" evidence="19">
    <location>
        <begin position="317"/>
        <end position="581"/>
    </location>
</feature>
<organism evidence="21 22">
    <name type="scientific">Alkalicoccus halolimnae</name>
    <dbReference type="NCBI Taxonomy" id="1667239"/>
    <lineage>
        <taxon>Bacteria</taxon>
        <taxon>Bacillati</taxon>
        <taxon>Bacillota</taxon>
        <taxon>Bacilli</taxon>
        <taxon>Bacillales</taxon>
        <taxon>Bacillaceae</taxon>
        <taxon>Alkalicoccus</taxon>
    </lineage>
</organism>
<dbReference type="Pfam" id="PF00912">
    <property type="entry name" value="Transgly"/>
    <property type="match status" value="1"/>
</dbReference>
<keyword evidence="13 18" id="KW-0472">Membrane</keyword>
<evidence type="ECO:0000256" key="18">
    <source>
        <dbReference type="SAM" id="Phobius"/>
    </source>
</evidence>
<name>A0A5C7FK71_9BACI</name>
<keyword evidence="22" id="KW-1185">Reference proteome</keyword>
<feature type="domain" description="Glycosyl transferase family 51" evidence="20">
    <location>
        <begin position="53"/>
        <end position="227"/>
    </location>
</feature>
<accession>A0A5C7FK71</accession>
<dbReference type="NCBIfam" id="TIGR02074">
    <property type="entry name" value="PBP_1a_fam"/>
    <property type="match status" value="1"/>
</dbReference>
<evidence type="ECO:0000256" key="11">
    <source>
        <dbReference type="ARBA" id="ARBA00022984"/>
    </source>
</evidence>
<dbReference type="GO" id="GO:0071555">
    <property type="term" value="P:cell wall organization"/>
    <property type="evidence" value="ECO:0007669"/>
    <property type="project" value="UniProtKB-KW"/>
</dbReference>
<reference evidence="21 22" key="1">
    <citation type="submission" date="2024-01" db="EMBL/GenBank/DDBJ databases">
        <title>Complete Genome Sequence of Alkalicoccus halolimnae BZ-SZ-XJ29T, a Moderately Halophilic Bacterium Isolated from a Salt Lake.</title>
        <authorList>
            <person name="Zhao B."/>
        </authorList>
    </citation>
    <scope>NUCLEOTIDE SEQUENCE [LARGE SCALE GENOMIC DNA]</scope>
    <source>
        <strain evidence="21 22">BZ-SZ-XJ29</strain>
    </source>
</reference>
<evidence type="ECO:0000256" key="14">
    <source>
        <dbReference type="ARBA" id="ARBA00023268"/>
    </source>
</evidence>
<dbReference type="InterPro" id="IPR050396">
    <property type="entry name" value="Glycosyltr_51/Transpeptidase"/>
</dbReference>
<dbReference type="KEGG" id="ahal:FTX54_006520"/>
<evidence type="ECO:0000256" key="3">
    <source>
        <dbReference type="ARBA" id="ARBA00022475"/>
    </source>
</evidence>
<keyword evidence="10" id="KW-0133">Cell shape</keyword>
<evidence type="ECO:0000256" key="8">
    <source>
        <dbReference type="ARBA" id="ARBA00022692"/>
    </source>
</evidence>
<keyword evidence="7" id="KW-0808">Transferase</keyword>
<dbReference type="AlphaFoldDB" id="A0A5C7FK71"/>
<evidence type="ECO:0000259" key="19">
    <source>
        <dbReference type="Pfam" id="PF00905"/>
    </source>
</evidence>
<dbReference type="GO" id="GO:0009002">
    <property type="term" value="F:serine-type D-Ala-D-Ala carboxypeptidase activity"/>
    <property type="evidence" value="ECO:0007669"/>
    <property type="project" value="UniProtKB-EC"/>
</dbReference>
<evidence type="ECO:0000256" key="13">
    <source>
        <dbReference type="ARBA" id="ARBA00023136"/>
    </source>
</evidence>
<evidence type="ECO:0000256" key="12">
    <source>
        <dbReference type="ARBA" id="ARBA00022989"/>
    </source>
</evidence>
<keyword evidence="14" id="KW-0511">Multifunctional enzyme</keyword>
<evidence type="ECO:0000256" key="4">
    <source>
        <dbReference type="ARBA" id="ARBA00022645"/>
    </source>
</evidence>
<dbReference type="Gene3D" id="1.10.3810.10">
    <property type="entry name" value="Biosynthetic peptidoglycan transglycosylase-like"/>
    <property type="match status" value="1"/>
</dbReference>
<keyword evidence="6" id="KW-0328">Glycosyltransferase</keyword>
<dbReference type="Proteomes" id="UP000321816">
    <property type="component" value="Chromosome"/>
</dbReference>
<comment type="similarity">
    <text evidence="2">In the N-terminal section; belongs to the glycosyltransferase 51 family.</text>
</comment>
<evidence type="ECO:0000313" key="21">
    <source>
        <dbReference type="EMBL" id="WWD81199.1"/>
    </source>
</evidence>
<dbReference type="GO" id="GO:0008955">
    <property type="term" value="F:peptidoglycan glycosyltransferase activity"/>
    <property type="evidence" value="ECO:0007669"/>
    <property type="project" value="UniProtKB-EC"/>
</dbReference>